<reference evidence="4" key="1">
    <citation type="journal article" date="2023" name="G3 (Bethesda)">
        <title>Whole genome assemblies of Zophobas morio and Tenebrio molitor.</title>
        <authorList>
            <person name="Kaur S."/>
            <person name="Stinson S.A."/>
            <person name="diCenzo G.C."/>
        </authorList>
    </citation>
    <scope>NUCLEOTIDE SEQUENCE</scope>
    <source>
        <strain evidence="4">QUZm001</strain>
    </source>
</reference>
<dbReference type="InterPro" id="IPR045860">
    <property type="entry name" value="Snake_toxin-like_sf"/>
</dbReference>
<protein>
    <recommendedName>
        <fullName evidence="6">Protein sleepless</fullName>
    </recommendedName>
</protein>
<evidence type="ECO:0000313" key="4">
    <source>
        <dbReference type="EMBL" id="KAJ3651088.1"/>
    </source>
</evidence>
<organism evidence="4 5">
    <name type="scientific">Zophobas morio</name>
    <dbReference type="NCBI Taxonomy" id="2755281"/>
    <lineage>
        <taxon>Eukaryota</taxon>
        <taxon>Metazoa</taxon>
        <taxon>Ecdysozoa</taxon>
        <taxon>Arthropoda</taxon>
        <taxon>Hexapoda</taxon>
        <taxon>Insecta</taxon>
        <taxon>Pterygota</taxon>
        <taxon>Neoptera</taxon>
        <taxon>Endopterygota</taxon>
        <taxon>Coleoptera</taxon>
        <taxon>Polyphaga</taxon>
        <taxon>Cucujiformia</taxon>
        <taxon>Tenebrionidae</taxon>
        <taxon>Zophobas</taxon>
    </lineage>
</organism>
<feature type="signal peptide" evidence="3">
    <location>
        <begin position="1"/>
        <end position="19"/>
    </location>
</feature>
<accession>A0AA38I4R4</accession>
<proteinExistence type="predicted"/>
<keyword evidence="5" id="KW-1185">Reference proteome</keyword>
<keyword evidence="2" id="KW-0325">Glycoprotein</keyword>
<dbReference type="Proteomes" id="UP001168821">
    <property type="component" value="Unassembled WGS sequence"/>
</dbReference>
<gene>
    <name evidence="4" type="ORF">Zmor_017149</name>
</gene>
<name>A0AA38I4R4_9CUCU</name>
<dbReference type="AlphaFoldDB" id="A0AA38I4R4"/>
<dbReference type="SUPFAM" id="SSF57302">
    <property type="entry name" value="Snake toxin-like"/>
    <property type="match status" value="1"/>
</dbReference>
<dbReference type="GO" id="GO:0030431">
    <property type="term" value="P:sleep"/>
    <property type="evidence" value="ECO:0007669"/>
    <property type="project" value="InterPro"/>
</dbReference>
<keyword evidence="1 3" id="KW-0732">Signal</keyword>
<evidence type="ECO:0000256" key="3">
    <source>
        <dbReference type="SAM" id="SignalP"/>
    </source>
</evidence>
<comment type="caution">
    <text evidence="4">The sequence shown here is derived from an EMBL/GenBank/DDBJ whole genome shotgun (WGS) entry which is preliminary data.</text>
</comment>
<evidence type="ECO:0008006" key="6">
    <source>
        <dbReference type="Google" id="ProtNLM"/>
    </source>
</evidence>
<dbReference type="Pfam" id="PF17064">
    <property type="entry name" value="QVR"/>
    <property type="match status" value="1"/>
</dbReference>
<evidence type="ECO:0000256" key="2">
    <source>
        <dbReference type="ARBA" id="ARBA00023180"/>
    </source>
</evidence>
<dbReference type="EMBL" id="JALNTZ010000005">
    <property type="protein sequence ID" value="KAJ3651088.1"/>
    <property type="molecule type" value="Genomic_DNA"/>
</dbReference>
<dbReference type="GO" id="GO:0032222">
    <property type="term" value="P:regulation of synaptic transmission, cholinergic"/>
    <property type="evidence" value="ECO:0007669"/>
    <property type="project" value="InterPro"/>
</dbReference>
<feature type="chain" id="PRO_5041238558" description="Protein sleepless" evidence="3">
    <location>
        <begin position="20"/>
        <end position="122"/>
    </location>
</feature>
<sequence>MKFAALCSFFSVLPYLGNTIVCYRCQTGYVTSEVCSNLLAPGFVNECDGPNSQCFESIQWFNNGALRLAMRDCWTPPENTTGGFCENYQSPEGILKYCRNCTQDLCNMDDIYQPVKLLNCDF</sequence>
<evidence type="ECO:0000256" key="1">
    <source>
        <dbReference type="ARBA" id="ARBA00022729"/>
    </source>
</evidence>
<dbReference type="InterPro" id="IPR031424">
    <property type="entry name" value="QVR-like"/>
</dbReference>
<evidence type="ECO:0000313" key="5">
    <source>
        <dbReference type="Proteomes" id="UP001168821"/>
    </source>
</evidence>